<keyword evidence="8" id="KW-0413">Isomerase</keyword>
<dbReference type="PROSITE" id="PS50967">
    <property type="entry name" value="HRDC"/>
    <property type="match status" value="1"/>
</dbReference>
<dbReference type="GO" id="GO:0000729">
    <property type="term" value="P:DNA double-strand break processing"/>
    <property type="evidence" value="ECO:0007669"/>
    <property type="project" value="UniProtKB-ARBA"/>
</dbReference>
<evidence type="ECO:0000259" key="13">
    <source>
        <dbReference type="PROSITE" id="PS50967"/>
    </source>
</evidence>
<evidence type="ECO:0000256" key="10">
    <source>
        <dbReference type="ARBA" id="ARBA00034617"/>
    </source>
</evidence>
<dbReference type="SMART" id="SM00487">
    <property type="entry name" value="DEXDc"/>
    <property type="match status" value="1"/>
</dbReference>
<feature type="compositionally biased region" description="Polar residues" evidence="12">
    <location>
        <begin position="486"/>
        <end position="504"/>
    </location>
</feature>
<dbReference type="PROSITE" id="PS51192">
    <property type="entry name" value="HELICASE_ATP_BIND_1"/>
    <property type="match status" value="1"/>
</dbReference>
<dbReference type="Pfam" id="PF00271">
    <property type="entry name" value="Helicase_C"/>
    <property type="match status" value="1"/>
</dbReference>
<feature type="domain" description="HRDC" evidence="13">
    <location>
        <begin position="1236"/>
        <end position="1317"/>
    </location>
</feature>
<name>R4XFC6_TAPDE</name>
<dbReference type="PANTHER" id="PTHR13710">
    <property type="entry name" value="DNA HELICASE RECQ FAMILY MEMBER"/>
    <property type="match status" value="1"/>
</dbReference>
<dbReference type="GO" id="GO:0000724">
    <property type="term" value="P:double-strand break repair via homologous recombination"/>
    <property type="evidence" value="ECO:0007669"/>
    <property type="project" value="TreeGrafter"/>
</dbReference>
<evidence type="ECO:0000313" key="17">
    <source>
        <dbReference type="Proteomes" id="UP000013776"/>
    </source>
</evidence>
<dbReference type="InterPro" id="IPR010997">
    <property type="entry name" value="HRDC-like_sf"/>
</dbReference>
<evidence type="ECO:0000256" key="7">
    <source>
        <dbReference type="ARBA" id="ARBA00023125"/>
    </source>
</evidence>
<dbReference type="GO" id="GO:0031422">
    <property type="term" value="C:RecQ family helicase-topoisomerase III complex"/>
    <property type="evidence" value="ECO:0007669"/>
    <property type="project" value="UniProtKB-ARBA"/>
</dbReference>
<dbReference type="SUPFAM" id="SSF52540">
    <property type="entry name" value="P-loop containing nucleoside triphosphate hydrolases"/>
    <property type="match status" value="1"/>
</dbReference>
<comment type="subcellular location">
    <subcellularLocation>
        <location evidence="1">Nucleus</location>
    </subcellularLocation>
</comment>
<reference evidence="16 17" key="1">
    <citation type="journal article" date="2013" name="MBio">
        <title>Genome sequencing of the plant pathogen Taphrina deformans, the causal agent of peach leaf curl.</title>
        <authorList>
            <person name="Cisse O.H."/>
            <person name="Almeida J.M.G.C.F."/>
            <person name="Fonseca A."/>
            <person name="Kumar A.A."/>
            <person name="Salojaervi J."/>
            <person name="Overmyer K."/>
            <person name="Hauser P.M."/>
            <person name="Pagni M."/>
        </authorList>
    </citation>
    <scope>NUCLEOTIDE SEQUENCE [LARGE SCALE GENOMIC DNA]</scope>
    <source>
        <strain evidence="17">PYCC 5710 / ATCC 11124 / CBS 356.35 / IMI 108563 / JCM 9778 / NBRC 8474</strain>
    </source>
</reference>
<comment type="catalytic activity">
    <reaction evidence="10">
        <text>Couples ATP hydrolysis with the unwinding of duplex DNA by translocating in the 3'-5' direction.</text>
        <dbReference type="EC" id="5.6.2.4"/>
    </reaction>
</comment>
<dbReference type="InterPro" id="IPR011545">
    <property type="entry name" value="DEAD/DEAH_box_helicase_dom"/>
</dbReference>
<evidence type="ECO:0000259" key="15">
    <source>
        <dbReference type="PROSITE" id="PS51194"/>
    </source>
</evidence>
<feature type="compositionally biased region" description="Basic and acidic residues" evidence="12">
    <location>
        <begin position="1350"/>
        <end position="1372"/>
    </location>
</feature>
<keyword evidence="5" id="KW-0347">Helicase</keyword>
<dbReference type="InterPro" id="IPR032284">
    <property type="entry name" value="RecQ_Zn-bd"/>
</dbReference>
<comment type="similarity">
    <text evidence="2">Belongs to the helicase family. RecQ subfamily.</text>
</comment>
<dbReference type="InterPro" id="IPR002464">
    <property type="entry name" value="DNA/RNA_helicase_DEAH_CS"/>
</dbReference>
<dbReference type="InterPro" id="IPR044876">
    <property type="entry name" value="HRDC_dom_sf"/>
</dbReference>
<dbReference type="FunFam" id="3.40.50.300:FF:000296">
    <property type="entry name" value="ATP-dependent DNA helicase RecQ"/>
    <property type="match status" value="1"/>
</dbReference>
<dbReference type="InterPro" id="IPR027417">
    <property type="entry name" value="P-loop_NTPase"/>
</dbReference>
<dbReference type="SMART" id="SM00490">
    <property type="entry name" value="HELICc"/>
    <property type="match status" value="1"/>
</dbReference>
<dbReference type="GO" id="GO:0003677">
    <property type="term" value="F:DNA binding"/>
    <property type="evidence" value="ECO:0007669"/>
    <property type="project" value="UniProtKB-KW"/>
</dbReference>
<dbReference type="Pfam" id="PF09382">
    <property type="entry name" value="RQC"/>
    <property type="match status" value="1"/>
</dbReference>
<dbReference type="GO" id="GO:0005737">
    <property type="term" value="C:cytoplasm"/>
    <property type="evidence" value="ECO:0007669"/>
    <property type="project" value="TreeGrafter"/>
</dbReference>
<dbReference type="PROSITE" id="PS00690">
    <property type="entry name" value="DEAH_ATP_HELICASE"/>
    <property type="match status" value="1"/>
</dbReference>
<dbReference type="EC" id="5.6.2.4" evidence="11"/>
<dbReference type="CDD" id="cd18794">
    <property type="entry name" value="SF2_C_RecQ"/>
    <property type="match status" value="1"/>
</dbReference>
<organism evidence="16 17">
    <name type="scientific">Taphrina deformans (strain PYCC 5710 / ATCC 11124 / CBS 356.35 / IMI 108563 / JCM 9778 / NBRC 8474)</name>
    <name type="common">Peach leaf curl fungus</name>
    <name type="synonym">Lalaria deformans</name>
    <dbReference type="NCBI Taxonomy" id="1097556"/>
    <lineage>
        <taxon>Eukaryota</taxon>
        <taxon>Fungi</taxon>
        <taxon>Dikarya</taxon>
        <taxon>Ascomycota</taxon>
        <taxon>Taphrinomycotina</taxon>
        <taxon>Taphrinomycetes</taxon>
        <taxon>Taphrinales</taxon>
        <taxon>Taphrinaceae</taxon>
        <taxon>Taphrina</taxon>
    </lineage>
</organism>
<feature type="domain" description="Helicase C-terminal" evidence="15">
    <location>
        <begin position="821"/>
        <end position="963"/>
    </location>
</feature>
<feature type="compositionally biased region" description="Basic and acidic residues" evidence="12">
    <location>
        <begin position="132"/>
        <end position="149"/>
    </location>
</feature>
<dbReference type="InterPro" id="IPR014001">
    <property type="entry name" value="Helicase_ATP-bd"/>
</dbReference>
<feature type="region of interest" description="Disordered" evidence="12">
    <location>
        <begin position="1331"/>
        <end position="1455"/>
    </location>
</feature>
<keyword evidence="7" id="KW-0238">DNA-binding</keyword>
<evidence type="ECO:0000256" key="4">
    <source>
        <dbReference type="ARBA" id="ARBA00022801"/>
    </source>
</evidence>
<feature type="region of interest" description="Disordered" evidence="12">
    <location>
        <begin position="1"/>
        <end position="59"/>
    </location>
</feature>
<dbReference type="SUPFAM" id="SSF47819">
    <property type="entry name" value="HRDC-like"/>
    <property type="match status" value="1"/>
</dbReference>
<keyword evidence="3" id="KW-0547">Nucleotide-binding</keyword>
<dbReference type="GO" id="GO:0031573">
    <property type="term" value="P:mitotic intra-S DNA damage checkpoint signaling"/>
    <property type="evidence" value="ECO:0007669"/>
    <property type="project" value="UniProtKB-ARBA"/>
</dbReference>
<evidence type="ECO:0000256" key="1">
    <source>
        <dbReference type="ARBA" id="ARBA00004123"/>
    </source>
</evidence>
<evidence type="ECO:0000256" key="9">
    <source>
        <dbReference type="ARBA" id="ARBA00023242"/>
    </source>
</evidence>
<dbReference type="Pfam" id="PF00270">
    <property type="entry name" value="DEAD"/>
    <property type="match status" value="1"/>
</dbReference>
<feature type="region of interest" description="Disordered" evidence="12">
    <location>
        <begin position="132"/>
        <end position="167"/>
    </location>
</feature>
<feature type="compositionally biased region" description="Polar residues" evidence="12">
    <location>
        <begin position="150"/>
        <end position="163"/>
    </location>
</feature>
<feature type="compositionally biased region" description="Polar residues" evidence="12">
    <location>
        <begin position="515"/>
        <end position="525"/>
    </location>
</feature>
<feature type="region of interest" description="Disordered" evidence="12">
    <location>
        <begin position="302"/>
        <end position="327"/>
    </location>
</feature>
<dbReference type="Proteomes" id="UP000013776">
    <property type="component" value="Unassembled WGS sequence"/>
</dbReference>
<protein>
    <recommendedName>
        <fullName evidence="11">DNA 3'-5' helicase</fullName>
        <ecNumber evidence="11">5.6.2.4</ecNumber>
    </recommendedName>
</protein>
<dbReference type="EMBL" id="CAHR02000249">
    <property type="protein sequence ID" value="CCG84481.1"/>
    <property type="molecule type" value="Genomic_DNA"/>
</dbReference>
<feature type="compositionally biased region" description="Acidic residues" evidence="12">
    <location>
        <begin position="1373"/>
        <end position="1384"/>
    </location>
</feature>
<keyword evidence="6" id="KW-0067">ATP-binding</keyword>
<dbReference type="Pfam" id="PF00570">
    <property type="entry name" value="HRDC"/>
    <property type="match status" value="1"/>
</dbReference>
<feature type="compositionally biased region" description="Basic residues" evidence="12">
    <location>
        <begin position="1408"/>
        <end position="1434"/>
    </location>
</feature>
<dbReference type="OrthoDB" id="10261556at2759"/>
<feature type="compositionally biased region" description="Low complexity" evidence="12">
    <location>
        <begin position="15"/>
        <end position="33"/>
    </location>
</feature>
<dbReference type="InterPro" id="IPR018982">
    <property type="entry name" value="RQC_domain"/>
</dbReference>
<keyword evidence="4" id="KW-0378">Hydrolase</keyword>
<dbReference type="InterPro" id="IPR002121">
    <property type="entry name" value="HRDC_dom"/>
</dbReference>
<dbReference type="InterPro" id="IPR036388">
    <property type="entry name" value="WH-like_DNA-bd_sf"/>
</dbReference>
<dbReference type="CDD" id="cd17920">
    <property type="entry name" value="DEXHc_RecQ"/>
    <property type="match status" value="1"/>
</dbReference>
<feature type="domain" description="Helicase ATP-binding" evidence="14">
    <location>
        <begin position="619"/>
        <end position="796"/>
    </location>
</feature>
<evidence type="ECO:0000256" key="3">
    <source>
        <dbReference type="ARBA" id="ARBA00022741"/>
    </source>
</evidence>
<dbReference type="STRING" id="1097556.R4XFC6"/>
<evidence type="ECO:0000256" key="5">
    <source>
        <dbReference type="ARBA" id="ARBA00022806"/>
    </source>
</evidence>
<evidence type="ECO:0000256" key="2">
    <source>
        <dbReference type="ARBA" id="ARBA00005446"/>
    </source>
</evidence>
<dbReference type="GO" id="GO:0009378">
    <property type="term" value="F:four-way junction helicase activity"/>
    <property type="evidence" value="ECO:0007669"/>
    <property type="project" value="TreeGrafter"/>
</dbReference>
<dbReference type="GO" id="GO:0006260">
    <property type="term" value="P:DNA replication"/>
    <property type="evidence" value="ECO:0007669"/>
    <property type="project" value="InterPro"/>
</dbReference>
<dbReference type="NCBIfam" id="TIGR00614">
    <property type="entry name" value="recQ_fam"/>
    <property type="match status" value="1"/>
</dbReference>
<evidence type="ECO:0000256" key="12">
    <source>
        <dbReference type="SAM" id="MobiDB-lite"/>
    </source>
</evidence>
<dbReference type="GO" id="GO:0016787">
    <property type="term" value="F:hydrolase activity"/>
    <property type="evidence" value="ECO:0007669"/>
    <property type="project" value="UniProtKB-KW"/>
</dbReference>
<feature type="region of interest" description="Disordered" evidence="12">
    <location>
        <begin position="480"/>
        <end position="525"/>
    </location>
</feature>
<feature type="region of interest" description="Disordered" evidence="12">
    <location>
        <begin position="1134"/>
        <end position="1155"/>
    </location>
</feature>
<evidence type="ECO:0000313" key="16">
    <source>
        <dbReference type="EMBL" id="CCG84481.1"/>
    </source>
</evidence>
<evidence type="ECO:0000259" key="14">
    <source>
        <dbReference type="PROSITE" id="PS51192"/>
    </source>
</evidence>
<gene>
    <name evidence="16" type="ORF">TAPDE_004944</name>
</gene>
<keyword evidence="9" id="KW-0539">Nucleus</keyword>
<evidence type="ECO:0000256" key="11">
    <source>
        <dbReference type="ARBA" id="ARBA00034808"/>
    </source>
</evidence>
<feature type="compositionally biased region" description="Basic residues" evidence="12">
    <location>
        <begin position="38"/>
        <end position="47"/>
    </location>
</feature>
<dbReference type="FunFam" id="3.40.50.300:FF:000340">
    <property type="entry name" value="Bloom syndrome, RecQ helicase"/>
    <property type="match status" value="1"/>
</dbReference>
<accession>R4XFC6</accession>
<comment type="caution">
    <text evidence="16">The sequence shown here is derived from an EMBL/GenBank/DDBJ whole genome shotgun (WGS) entry which is preliminary data.</text>
</comment>
<dbReference type="GO" id="GO:0006312">
    <property type="term" value="P:mitotic recombination"/>
    <property type="evidence" value="ECO:0007669"/>
    <property type="project" value="UniProtKB-ARBA"/>
</dbReference>
<keyword evidence="17" id="KW-1185">Reference proteome</keyword>
<feature type="compositionally biased region" description="Low complexity" evidence="12">
    <location>
        <begin position="306"/>
        <end position="319"/>
    </location>
</feature>
<feature type="compositionally biased region" description="Basic and acidic residues" evidence="12">
    <location>
        <begin position="1397"/>
        <end position="1407"/>
    </location>
</feature>
<dbReference type="Gene3D" id="1.10.10.10">
    <property type="entry name" value="Winged helix-like DNA-binding domain superfamily/Winged helix DNA-binding domain"/>
    <property type="match status" value="1"/>
</dbReference>
<dbReference type="PANTHER" id="PTHR13710:SF153">
    <property type="entry name" value="RECQ-LIKE DNA HELICASE BLM"/>
    <property type="match status" value="1"/>
</dbReference>
<proteinExistence type="inferred from homology"/>
<dbReference type="InterPro" id="IPR004589">
    <property type="entry name" value="DNA_helicase_ATP-dep_RecQ"/>
</dbReference>
<dbReference type="eggNOG" id="KOG0351">
    <property type="taxonomic scope" value="Eukaryota"/>
</dbReference>
<evidence type="ECO:0000256" key="8">
    <source>
        <dbReference type="ARBA" id="ARBA00023235"/>
    </source>
</evidence>
<dbReference type="Gene3D" id="1.10.150.80">
    <property type="entry name" value="HRDC domain"/>
    <property type="match status" value="1"/>
</dbReference>
<dbReference type="GO" id="GO:0043138">
    <property type="term" value="F:3'-5' DNA helicase activity"/>
    <property type="evidence" value="ECO:0007669"/>
    <property type="project" value="UniProtKB-EC"/>
</dbReference>
<dbReference type="GO" id="GO:0005634">
    <property type="term" value="C:nucleus"/>
    <property type="evidence" value="ECO:0007669"/>
    <property type="project" value="UniProtKB-SubCell"/>
</dbReference>
<dbReference type="Pfam" id="PF16124">
    <property type="entry name" value="RecQ_Zn_bind"/>
    <property type="match status" value="1"/>
</dbReference>
<evidence type="ECO:0000256" key="6">
    <source>
        <dbReference type="ARBA" id="ARBA00022840"/>
    </source>
</evidence>
<dbReference type="InterPro" id="IPR001650">
    <property type="entry name" value="Helicase_C-like"/>
</dbReference>
<dbReference type="Gene3D" id="3.40.50.300">
    <property type="entry name" value="P-loop containing nucleotide triphosphate hydrolases"/>
    <property type="match status" value="2"/>
</dbReference>
<dbReference type="PROSITE" id="PS51194">
    <property type="entry name" value="HELICASE_CTER"/>
    <property type="match status" value="1"/>
</dbReference>
<sequence>MDDPRASQMTTVDLSASSGSSTISISLPQTKRPPTSPRKPKAPPKRRNINEIHDSDKDDEEFFEDEHMDEAVYMNLLEEANVSIQDGSNIQQQAKSPYFKESCPSKSDYAIVLNSPANRESCSPTKLAREIEHHRDANTKSSQDVREDTPNTNRFDNCGTSIDSGRPPLASISHPPYIATPVSAQRQPRTIASVDNSHNHSDAELVERLKAEHMHLKAEMTEIVEDEFRGPHCDQAKANKTRRDQIQVQLSTLVVDRTSLQRKLENLQHSMLSQVMAGVMPSEQTKREVQLLTENLKMLDENPHNSRAASSSSVPPQAAKLPLSPPRSTRLVTGKLNEHNQLAQDPVDFSRTNRSFQVGRQLFNNSGHQAVRQPNVDVFAVSTGASNNGSPNRELGHSLPSTMKQTTAMLHTRKTDKQVIELISDDEEETTNNMAFAVDFDEDDFSDEIDYAAETNVEAQRARYEELSNQRQNCRMMQEEPHLTTDARTSNSSQRSKMITSNRTGPLDTFMKPTQGLQSQSTSSDLFVDDRQAWKDNARRVPTNFVSASPTQVQVASRPVATQRIAQTQIAPRVARPTARPVDLMSLPGMNHAWSQDVVKAMNEVFKLRYFRSNQLEAINATLSGQDAFVLMPTGGGKSLCYQLPSIIRSGTTRGVTVVVSPLVSLMQDQVDHLEALNIRAASFNSDKTITERGEIMRQLIRGDIDCIYVAPEMLAKSDAINKIFKQLWERDSLARIVIDEAHCVSQWGHDFRPDYKKLGDFRKEYDGVPVIALTATANDKVQVDVKSHLGLKNPACFKQSFNRPNLHYFVYPRTKGSNDKIKDLLDKTHKGQIGIIYCLSRAKCEAMAHQLGRRAGFYHAGMKKDERADIQRLWQAGTIQVIVATIAFGMGIDKSDVRFIIHTSLPKSLEGYYQETGRAGRDGRRADCYLFWAFADKVSLEKMIDRGESEGQQISPAQKKVQKEGIQRVVDYADNKADCRRAQVLGFFNEPFDVKDCHRTCDNCQSGEVYTDQDVTTAGKIGARIIRAIMAAGDTEKDKRATLNDLVSIARGSRAARITEKGWDQVDGFEGLKSDSRWDIANTTKLFQHLVAVGILSDKHVPNAMGFTTTYCVPGPKANMVLAGKMSITLKIQSPRSKKPGISRTNSRQSRGEDIDDFIVDDDFDVTSHNFVDITSGPAPAWPADLQNYRHQPKKTTTTKDGSMLPPVQKLRRERDSHGEMMEKMYKRTFTPLDLDRIARCWAELKQVRNTIQIKQGHRRLESTFSDQVLQDIAVQLPVSISELLNIPDIRRDVAEAHGFLLLQVTNKFQEEIDALGPLDLDMQESISSIKAVPQTQPLEGLRSGSATRESRRSSKSSRKPDYQDPYFQERSDDEEDYFSEEPEPSRAPTHFAGVEQRRTIDPVAKDKRKSFPSKSTHGHKHKSKTHAPHSRAKASNGTRKINGTVIGAARARF</sequence>
<dbReference type="SMART" id="SM00341">
    <property type="entry name" value="HRDC"/>
    <property type="match status" value="1"/>
</dbReference>
<dbReference type="GO" id="GO:0005524">
    <property type="term" value="F:ATP binding"/>
    <property type="evidence" value="ECO:0007669"/>
    <property type="project" value="UniProtKB-KW"/>
</dbReference>